<evidence type="ECO:0000256" key="4">
    <source>
        <dbReference type="ARBA" id="ARBA00047846"/>
    </source>
</evidence>
<keyword evidence="2" id="KW-0092">Biotin</keyword>
<dbReference type="EC" id="6.3.4.15" evidence="3"/>
<dbReference type="SUPFAM" id="SSF55681">
    <property type="entry name" value="Class II aaRS and biotin synthetases"/>
    <property type="match status" value="1"/>
</dbReference>
<proteinExistence type="predicted"/>
<evidence type="ECO:0000313" key="7">
    <source>
        <dbReference type="Proteomes" id="UP000297741"/>
    </source>
</evidence>
<dbReference type="EMBL" id="RPEM01000011">
    <property type="protein sequence ID" value="TGD42165.1"/>
    <property type="molecule type" value="Genomic_DNA"/>
</dbReference>
<feature type="domain" description="BPL/LPL catalytic" evidence="5">
    <location>
        <begin position="1"/>
        <end position="194"/>
    </location>
</feature>
<dbReference type="InterPro" id="IPR004408">
    <property type="entry name" value="Biotin_CoA_COase_ligase"/>
</dbReference>
<keyword evidence="7" id="KW-1185">Reference proteome</keyword>
<dbReference type="PANTHER" id="PTHR12835:SF5">
    <property type="entry name" value="BIOTIN--PROTEIN LIGASE"/>
    <property type="match status" value="1"/>
</dbReference>
<evidence type="ECO:0000313" key="6">
    <source>
        <dbReference type="EMBL" id="TGD42165.1"/>
    </source>
</evidence>
<dbReference type="Proteomes" id="UP000297741">
    <property type="component" value="Unassembled WGS sequence"/>
</dbReference>
<dbReference type="RefSeq" id="WP_135432822.1">
    <property type="nucleotide sequence ID" value="NZ_RPEM01000011.1"/>
</dbReference>
<evidence type="ECO:0000256" key="3">
    <source>
        <dbReference type="ARBA" id="ARBA00024227"/>
    </source>
</evidence>
<sequence length="256" mass="27232">MSDKSWPAGVGRTLLPEVDSTNAEAFRRAPQLAGPEWILAATQTAGRGRRARPWASPRGNFYATYAMHSAEAPQTLALRSFVAALALHDALSVVTGTPQALALKWPNDVLLSGGKVAGILLECQSTGQHGVAQGRQTLAIGIGVNLIGHPDVAQVEAGATPPVSVLSETGQRRTPEAFLDALAAAYARWETTFTTQGFAPIRAAWLARAARLGEPIRARTGTHDRHGIFDSIDDRGNLILRTPQTTLAIPAAEVFF</sequence>
<dbReference type="GO" id="GO:0004077">
    <property type="term" value="F:biotin--[biotin carboxyl-carrier protein] ligase activity"/>
    <property type="evidence" value="ECO:0007669"/>
    <property type="project" value="UniProtKB-EC"/>
</dbReference>
<evidence type="ECO:0000256" key="1">
    <source>
        <dbReference type="ARBA" id="ARBA00022598"/>
    </source>
</evidence>
<dbReference type="Pfam" id="PF02237">
    <property type="entry name" value="BPL_C"/>
    <property type="match status" value="1"/>
</dbReference>
<dbReference type="Pfam" id="PF03099">
    <property type="entry name" value="BPL_LplA_LipB"/>
    <property type="match status" value="1"/>
</dbReference>
<dbReference type="InterPro" id="IPR045864">
    <property type="entry name" value="aa-tRNA-synth_II/BPL/LPL"/>
</dbReference>
<keyword evidence="1 6" id="KW-0436">Ligase</keyword>
<protein>
    <recommendedName>
        <fullName evidence="3">biotin--[biotin carboxyl-carrier protein] ligase</fullName>
        <ecNumber evidence="3">6.3.4.15</ecNumber>
    </recommendedName>
</protein>
<reference evidence="6 7" key="1">
    <citation type="submission" date="2018-11" db="EMBL/GenBank/DDBJ databases">
        <title>Tabrizicola sp. isolated from sediment of alpine lake.</title>
        <authorList>
            <person name="Liu Z."/>
        </authorList>
    </citation>
    <scope>NUCLEOTIDE SEQUENCE [LARGE SCALE GENOMIC DNA]</scope>
    <source>
        <strain evidence="6 7">DRYC-M-16</strain>
    </source>
</reference>
<name>A0ABY2KIL0_9RHOB</name>
<accession>A0ABY2KIL0</accession>
<comment type="caution">
    <text evidence="6">The sequence shown here is derived from an EMBL/GenBank/DDBJ whole genome shotgun (WGS) entry which is preliminary data.</text>
</comment>
<dbReference type="InterPro" id="IPR004143">
    <property type="entry name" value="BPL_LPL_catalytic"/>
</dbReference>
<gene>
    <name evidence="6" type="ORF">EEB11_15460</name>
</gene>
<organism evidence="6 7">
    <name type="scientific">Pseudotabrizicola sediminis</name>
    <dbReference type="NCBI Taxonomy" id="2486418"/>
    <lineage>
        <taxon>Bacteria</taxon>
        <taxon>Pseudomonadati</taxon>
        <taxon>Pseudomonadota</taxon>
        <taxon>Alphaproteobacteria</taxon>
        <taxon>Rhodobacterales</taxon>
        <taxon>Paracoccaceae</taxon>
        <taxon>Pseudotabrizicola</taxon>
    </lineage>
</organism>
<dbReference type="NCBIfam" id="TIGR00121">
    <property type="entry name" value="birA_ligase"/>
    <property type="match status" value="1"/>
</dbReference>
<dbReference type="CDD" id="cd16442">
    <property type="entry name" value="BPL"/>
    <property type="match status" value="1"/>
</dbReference>
<dbReference type="PANTHER" id="PTHR12835">
    <property type="entry name" value="BIOTIN PROTEIN LIGASE"/>
    <property type="match status" value="1"/>
</dbReference>
<dbReference type="PROSITE" id="PS51733">
    <property type="entry name" value="BPL_LPL_CATALYTIC"/>
    <property type="match status" value="1"/>
</dbReference>
<dbReference type="InterPro" id="IPR003142">
    <property type="entry name" value="BPL_C"/>
</dbReference>
<evidence type="ECO:0000259" key="5">
    <source>
        <dbReference type="PROSITE" id="PS51733"/>
    </source>
</evidence>
<evidence type="ECO:0000256" key="2">
    <source>
        <dbReference type="ARBA" id="ARBA00023267"/>
    </source>
</evidence>
<comment type="catalytic activity">
    <reaction evidence="4">
        <text>biotin + L-lysyl-[protein] + ATP = N(6)-biotinyl-L-lysyl-[protein] + AMP + diphosphate + H(+)</text>
        <dbReference type="Rhea" id="RHEA:11756"/>
        <dbReference type="Rhea" id="RHEA-COMP:9752"/>
        <dbReference type="Rhea" id="RHEA-COMP:10505"/>
        <dbReference type="ChEBI" id="CHEBI:15378"/>
        <dbReference type="ChEBI" id="CHEBI:29969"/>
        <dbReference type="ChEBI" id="CHEBI:30616"/>
        <dbReference type="ChEBI" id="CHEBI:33019"/>
        <dbReference type="ChEBI" id="CHEBI:57586"/>
        <dbReference type="ChEBI" id="CHEBI:83144"/>
        <dbReference type="ChEBI" id="CHEBI:456215"/>
        <dbReference type="EC" id="6.3.4.15"/>
    </reaction>
</comment>
<dbReference type="Gene3D" id="3.30.930.10">
    <property type="entry name" value="Bira Bifunctional Protein, Domain 2"/>
    <property type="match status" value="1"/>
</dbReference>